<evidence type="ECO:0000256" key="2">
    <source>
        <dbReference type="SAM" id="Phobius"/>
    </source>
</evidence>
<reference evidence="4" key="1">
    <citation type="submission" date="2015-07" db="EMBL/GenBank/DDBJ databases">
        <authorList>
            <person name="Teixeira M.M."/>
            <person name="Souza R.C."/>
            <person name="Almeida L.G."/>
            <person name="Vicente V.A."/>
            <person name="de Hoog S."/>
            <person name="Bocca A.L."/>
            <person name="de Almeida S.R."/>
            <person name="Vasconcelos A.T."/>
            <person name="Felipe M.S."/>
        </authorList>
    </citation>
    <scope>NUCLEOTIDE SEQUENCE [LARGE SCALE GENOMIC DNA]</scope>
    <source>
        <strain evidence="4">KSF</strain>
    </source>
</reference>
<proteinExistence type="predicted"/>
<keyword evidence="2" id="KW-0812">Transmembrane</keyword>
<sequence>MPRRGHTTSPSQAEQTYLAFSLRWGALTALVLSILLFKSPLSAMPPVLFDIVRRSFDPGEPSREFWAQWKNPGDVFSVLLILGGDVVARALAQLAGSRLTPVAFSFGKFGWVAFAVAAVVSAVGENKLMPLPDCACKVINGESGYVRENTSWIIGRIVRDFDHWKDAAVTSKVKELVEKKFEFDKDKALQETGSSASVEKSTQAGLCVSVYEAEPAGRGYPGYDALYWIGFLTTFVQLGIAAIPAGIFGDWGIFLITIAGISLSVVTGALPQWAKEKWACRSKSKKNVILTRGNGSQHAVVILGNGNGLDLEDLAAGQTNVDVSASWFTRVTLIALALLWILLLITAAGIQQNTWFLLAIGGVGILQNIFVAGWRRDPKAFGVPLKFVKVIGENKVMEALYKVEEEYDHVGASLIDTFFPGKLRSSEKTRWEDYARIAKQKDDAAKAAAQAGKQQNGGTQSTAANKAQGAGAATQTQPATNNAQTTFSGTIP</sequence>
<dbReference type="EMBL" id="LGRB01000009">
    <property type="protein sequence ID" value="OCT51350.1"/>
    <property type="molecule type" value="Genomic_DNA"/>
</dbReference>
<feature type="transmembrane region" description="Helical" evidence="2">
    <location>
        <begin position="102"/>
        <end position="123"/>
    </location>
</feature>
<feature type="transmembrane region" description="Helical" evidence="2">
    <location>
        <begin position="355"/>
        <end position="374"/>
    </location>
</feature>
<dbReference type="VEuPathDB" id="FungiDB:G647_06736"/>
<dbReference type="OrthoDB" id="1937642at2759"/>
<keyword evidence="2" id="KW-0472">Membrane</keyword>
<evidence type="ECO:0000313" key="4">
    <source>
        <dbReference type="Proteomes" id="UP000094526"/>
    </source>
</evidence>
<comment type="caution">
    <text evidence="3">The sequence shown here is derived from an EMBL/GenBank/DDBJ whole genome shotgun (WGS) entry which is preliminary data.</text>
</comment>
<organism evidence="3 4">
    <name type="scientific">Cladophialophora carrionii</name>
    <dbReference type="NCBI Taxonomy" id="86049"/>
    <lineage>
        <taxon>Eukaryota</taxon>
        <taxon>Fungi</taxon>
        <taxon>Dikarya</taxon>
        <taxon>Ascomycota</taxon>
        <taxon>Pezizomycotina</taxon>
        <taxon>Eurotiomycetes</taxon>
        <taxon>Chaetothyriomycetidae</taxon>
        <taxon>Chaetothyriales</taxon>
        <taxon>Herpotrichiellaceae</taxon>
        <taxon>Cladophialophora</taxon>
    </lineage>
</organism>
<feature type="transmembrane region" description="Helical" evidence="2">
    <location>
        <begin position="20"/>
        <end position="37"/>
    </location>
</feature>
<evidence type="ECO:0000313" key="3">
    <source>
        <dbReference type="EMBL" id="OCT51350.1"/>
    </source>
</evidence>
<dbReference type="STRING" id="86049.A0A1C1CS73"/>
<dbReference type="Proteomes" id="UP000094526">
    <property type="component" value="Unassembled WGS sequence"/>
</dbReference>
<protein>
    <submittedName>
        <fullName evidence="3">Uncharacterized protein</fullName>
    </submittedName>
</protein>
<dbReference type="eggNOG" id="ENOG502SH7B">
    <property type="taxonomic scope" value="Eukaryota"/>
</dbReference>
<feature type="compositionally biased region" description="Low complexity" evidence="1">
    <location>
        <begin position="462"/>
        <end position="486"/>
    </location>
</feature>
<name>A0A1C1CS73_9EURO</name>
<feature type="transmembrane region" description="Helical" evidence="2">
    <location>
        <begin position="225"/>
        <end position="247"/>
    </location>
</feature>
<dbReference type="VEuPathDB" id="FungiDB:CLCR_08465"/>
<feature type="transmembrane region" description="Helical" evidence="2">
    <location>
        <begin position="253"/>
        <end position="274"/>
    </location>
</feature>
<dbReference type="AlphaFoldDB" id="A0A1C1CS73"/>
<keyword evidence="4" id="KW-1185">Reference proteome</keyword>
<evidence type="ECO:0000256" key="1">
    <source>
        <dbReference type="SAM" id="MobiDB-lite"/>
    </source>
</evidence>
<keyword evidence="2" id="KW-1133">Transmembrane helix</keyword>
<accession>A0A1C1CS73</accession>
<feature type="region of interest" description="Disordered" evidence="1">
    <location>
        <begin position="445"/>
        <end position="492"/>
    </location>
</feature>
<gene>
    <name evidence="3" type="ORF">CLCR_08465</name>
</gene>
<feature type="transmembrane region" description="Helical" evidence="2">
    <location>
        <begin position="327"/>
        <end position="349"/>
    </location>
</feature>